<dbReference type="SUPFAM" id="SSF53474">
    <property type="entry name" value="alpha/beta-Hydrolases"/>
    <property type="match status" value="1"/>
</dbReference>
<name>A0AAN6ZTH5_9PEZI</name>
<evidence type="ECO:0000313" key="3">
    <source>
        <dbReference type="Proteomes" id="UP001302745"/>
    </source>
</evidence>
<dbReference type="InterPro" id="IPR000073">
    <property type="entry name" value="AB_hydrolase_1"/>
</dbReference>
<keyword evidence="3" id="KW-1185">Reference proteome</keyword>
<proteinExistence type="predicted"/>
<protein>
    <recommendedName>
        <fullName evidence="1">AB hydrolase-1 domain-containing protein</fullName>
    </recommendedName>
</protein>
<organism evidence="2 3">
    <name type="scientific">Chaetomidium leptoderma</name>
    <dbReference type="NCBI Taxonomy" id="669021"/>
    <lineage>
        <taxon>Eukaryota</taxon>
        <taxon>Fungi</taxon>
        <taxon>Dikarya</taxon>
        <taxon>Ascomycota</taxon>
        <taxon>Pezizomycotina</taxon>
        <taxon>Sordariomycetes</taxon>
        <taxon>Sordariomycetidae</taxon>
        <taxon>Sordariales</taxon>
        <taxon>Chaetomiaceae</taxon>
        <taxon>Chaetomidium</taxon>
    </lineage>
</organism>
<sequence length="355" mass="38738">MATHWLQPRVDSNIDAVEWVTEMTTWSSPNMTERIIGNITIEDTFKISGQLCVPPRGARSDVLQIATHGVGFDKRYWDVEVKPDQYSYVNAALSEGYSIFTYDRLGTGASDKPDAYDIVQTTVQVEILRQLTSLARSGKPVSSSRNTSGGSAKGLDRYTPSKVVHVGHSFGSIATLGLLTADGAASDGAILTGFLYNDQLSGASVATWGFEFARHNDPALFGDRPSGYIVQATKSNTQLSFLKKGSFKPELLDYAWDIRQPNTVTEFLSIRQVLYKPAPDFKGPIQFFIGENDYGFCAGDCRGTYNATAIKMDLYPAASDLSVYLQPGTGHGLALSTNATEGYKVIFDYLHSSGL</sequence>
<dbReference type="Pfam" id="PF12697">
    <property type="entry name" value="Abhydrolase_6"/>
    <property type="match status" value="1"/>
</dbReference>
<dbReference type="InterPro" id="IPR029058">
    <property type="entry name" value="AB_hydrolase_fold"/>
</dbReference>
<dbReference type="EMBL" id="MU857405">
    <property type="protein sequence ID" value="KAK4148416.1"/>
    <property type="molecule type" value="Genomic_DNA"/>
</dbReference>
<dbReference type="Proteomes" id="UP001302745">
    <property type="component" value="Unassembled WGS sequence"/>
</dbReference>
<dbReference type="AlphaFoldDB" id="A0AAN6ZTH5"/>
<evidence type="ECO:0000259" key="1">
    <source>
        <dbReference type="Pfam" id="PF12697"/>
    </source>
</evidence>
<comment type="caution">
    <text evidence="2">The sequence shown here is derived from an EMBL/GenBank/DDBJ whole genome shotgun (WGS) entry which is preliminary data.</text>
</comment>
<evidence type="ECO:0000313" key="2">
    <source>
        <dbReference type="EMBL" id="KAK4148416.1"/>
    </source>
</evidence>
<reference evidence="2" key="2">
    <citation type="submission" date="2023-05" db="EMBL/GenBank/DDBJ databases">
        <authorList>
            <consortium name="Lawrence Berkeley National Laboratory"/>
            <person name="Steindorff A."/>
            <person name="Hensen N."/>
            <person name="Bonometti L."/>
            <person name="Westerberg I."/>
            <person name="Brannstrom I.O."/>
            <person name="Guillou S."/>
            <person name="Cros-Aarteil S."/>
            <person name="Calhoun S."/>
            <person name="Haridas S."/>
            <person name="Kuo A."/>
            <person name="Mondo S."/>
            <person name="Pangilinan J."/>
            <person name="Riley R."/>
            <person name="Labutti K."/>
            <person name="Andreopoulos B."/>
            <person name="Lipzen A."/>
            <person name="Chen C."/>
            <person name="Yanf M."/>
            <person name="Daum C."/>
            <person name="Ng V."/>
            <person name="Clum A."/>
            <person name="Ohm R."/>
            <person name="Martin F."/>
            <person name="Silar P."/>
            <person name="Natvig D."/>
            <person name="Lalanne C."/>
            <person name="Gautier V."/>
            <person name="Ament-Velasquez S.L."/>
            <person name="Kruys A."/>
            <person name="Hutchinson M.I."/>
            <person name="Powell A.J."/>
            <person name="Barry K."/>
            <person name="Miller A.N."/>
            <person name="Grigoriev I.V."/>
            <person name="Debuchy R."/>
            <person name="Gladieux P."/>
            <person name="Thoren M.H."/>
            <person name="Johannesson H."/>
        </authorList>
    </citation>
    <scope>NUCLEOTIDE SEQUENCE</scope>
    <source>
        <strain evidence="2">CBS 538.74</strain>
    </source>
</reference>
<feature type="domain" description="AB hydrolase-1" evidence="1">
    <location>
        <begin position="68"/>
        <end position="335"/>
    </location>
</feature>
<dbReference type="Gene3D" id="3.40.50.1820">
    <property type="entry name" value="alpha/beta hydrolase"/>
    <property type="match status" value="1"/>
</dbReference>
<reference evidence="2" key="1">
    <citation type="journal article" date="2023" name="Mol. Phylogenet. Evol.">
        <title>Genome-scale phylogeny and comparative genomics of the fungal order Sordariales.</title>
        <authorList>
            <person name="Hensen N."/>
            <person name="Bonometti L."/>
            <person name="Westerberg I."/>
            <person name="Brannstrom I.O."/>
            <person name="Guillou S."/>
            <person name="Cros-Aarteil S."/>
            <person name="Calhoun S."/>
            <person name="Haridas S."/>
            <person name="Kuo A."/>
            <person name="Mondo S."/>
            <person name="Pangilinan J."/>
            <person name="Riley R."/>
            <person name="LaButti K."/>
            <person name="Andreopoulos B."/>
            <person name="Lipzen A."/>
            <person name="Chen C."/>
            <person name="Yan M."/>
            <person name="Daum C."/>
            <person name="Ng V."/>
            <person name="Clum A."/>
            <person name="Steindorff A."/>
            <person name="Ohm R.A."/>
            <person name="Martin F."/>
            <person name="Silar P."/>
            <person name="Natvig D.O."/>
            <person name="Lalanne C."/>
            <person name="Gautier V."/>
            <person name="Ament-Velasquez S.L."/>
            <person name="Kruys A."/>
            <person name="Hutchinson M.I."/>
            <person name="Powell A.J."/>
            <person name="Barry K."/>
            <person name="Miller A.N."/>
            <person name="Grigoriev I.V."/>
            <person name="Debuchy R."/>
            <person name="Gladieux P."/>
            <person name="Hiltunen Thoren M."/>
            <person name="Johannesson H."/>
        </authorList>
    </citation>
    <scope>NUCLEOTIDE SEQUENCE</scope>
    <source>
        <strain evidence="2">CBS 538.74</strain>
    </source>
</reference>
<accession>A0AAN6ZTH5</accession>
<gene>
    <name evidence="2" type="ORF">C8A00DRAFT_39018</name>
</gene>